<feature type="signal peptide" evidence="8">
    <location>
        <begin position="1"/>
        <end position="21"/>
    </location>
</feature>
<evidence type="ECO:0000256" key="7">
    <source>
        <dbReference type="ARBA" id="ARBA00023049"/>
    </source>
</evidence>
<evidence type="ECO:0000313" key="11">
    <source>
        <dbReference type="EMBL" id="KXS10441.1"/>
    </source>
</evidence>
<dbReference type="InterPro" id="IPR042089">
    <property type="entry name" value="Peptidase_M13_dom_2"/>
</dbReference>
<dbReference type="Pfam" id="PF01431">
    <property type="entry name" value="Peptidase_M13"/>
    <property type="match status" value="1"/>
</dbReference>
<dbReference type="InterPro" id="IPR008753">
    <property type="entry name" value="Peptidase_M13_N"/>
</dbReference>
<comment type="similarity">
    <text evidence="2">Belongs to the peptidase M13 family.</text>
</comment>
<dbReference type="STRING" id="1344416.A0A139A104"/>
<keyword evidence="5" id="KW-0378">Hydrolase</keyword>
<reference evidence="11 12" key="1">
    <citation type="journal article" date="2015" name="Genome Biol. Evol.">
        <title>Phylogenomic analyses indicate that early fungi evolved digesting cell walls of algal ancestors of land plants.</title>
        <authorList>
            <person name="Chang Y."/>
            <person name="Wang S."/>
            <person name="Sekimoto S."/>
            <person name="Aerts A.L."/>
            <person name="Choi C."/>
            <person name="Clum A."/>
            <person name="LaButti K.M."/>
            <person name="Lindquist E.A."/>
            <person name="Yee Ngan C."/>
            <person name="Ohm R.A."/>
            <person name="Salamov A.A."/>
            <person name="Grigoriev I.V."/>
            <person name="Spatafora J.W."/>
            <person name="Berbee M.L."/>
        </authorList>
    </citation>
    <scope>NUCLEOTIDE SEQUENCE [LARGE SCALE GENOMIC DNA]</scope>
    <source>
        <strain evidence="11 12">JEL478</strain>
    </source>
</reference>
<sequence length="727" mass="79746">MRSGILVAAVATSMMAALTSAAPVSLGVLGVEVNLGGNSAGGSGDNCAKLCTTKECVVESAAIVSSLNTAVSPCDDFFEFACGGWLKSHPIPESKYSVNQFDALDDKNKAILKSIFESPYTKSASVPAGQEDQDRSNFELVQALYSTCTNDSAMEAAGAAPILELSAELDKQWPNLSVAAGFARRSGIRGLVTVGINPDFVNSSVNSLYVLQRGLSLPSAEYYTDADSLTLLGKAVSSSFSLIFTDLPAGFTSWAQVADRVVALETRLANFTLPPTNDLKKAYHPKKVSDLISATPSFPWLAYLETLFPATEFPGFISPNTQVIDQTPAYFEKLEQFLQTTSLDDLKLYFRWRLVFRYSDSLGPTLREPVASFDRVLQGRTADPPRWDSCLGVLNEYMGMLEGKFYVDAAFSEASRQEVIKQIDGIKKAMVQHVPELTWVDEATRNVALDKLDSIQSKIGYPDFLLDPTALRKRYEGLDLRSTAGYFSNFLALTRWHFSFNQLQRILKPIDRTDWGDDTPQEVNAAYEFLNNDILFPAGILQSPFYRAGLPAYINYGAIGMVVGHEIIHAFDVTGGQFNKNGGLEDWWSNSTRQEFDTRKQCFVNQFGNFSVTGPTGEIVYTNGQLTLGENLADSGGLNRAFQSWKADSTADNSALPGLEAYTPEQLFFMSFAQIWCNAMTPASKVSWLRTDPHAMSKDRVKGATANTPAFKEAFGCKAPSPVCQVW</sequence>
<dbReference type="Proteomes" id="UP000070544">
    <property type="component" value="Unassembled WGS sequence"/>
</dbReference>
<evidence type="ECO:0000256" key="8">
    <source>
        <dbReference type="SAM" id="SignalP"/>
    </source>
</evidence>
<dbReference type="EMBL" id="KQ965821">
    <property type="protein sequence ID" value="KXS10441.1"/>
    <property type="molecule type" value="Genomic_DNA"/>
</dbReference>
<organism evidence="11 12">
    <name type="scientific">Gonapodya prolifera (strain JEL478)</name>
    <name type="common">Monoblepharis prolifera</name>
    <dbReference type="NCBI Taxonomy" id="1344416"/>
    <lineage>
        <taxon>Eukaryota</taxon>
        <taxon>Fungi</taxon>
        <taxon>Fungi incertae sedis</taxon>
        <taxon>Chytridiomycota</taxon>
        <taxon>Chytridiomycota incertae sedis</taxon>
        <taxon>Monoblepharidomycetes</taxon>
        <taxon>Monoblepharidales</taxon>
        <taxon>Gonapodyaceae</taxon>
        <taxon>Gonapodya</taxon>
    </lineage>
</organism>
<feature type="domain" description="Peptidase M13 C-terminal" evidence="9">
    <location>
        <begin position="524"/>
        <end position="723"/>
    </location>
</feature>
<accession>A0A139A104</accession>
<dbReference type="OMA" id="DQRFFMN"/>
<evidence type="ECO:0000256" key="4">
    <source>
        <dbReference type="ARBA" id="ARBA00022723"/>
    </source>
</evidence>
<keyword evidence="4" id="KW-0479">Metal-binding</keyword>
<keyword evidence="7" id="KW-0482">Metalloprotease</keyword>
<evidence type="ECO:0000256" key="2">
    <source>
        <dbReference type="ARBA" id="ARBA00007357"/>
    </source>
</evidence>
<dbReference type="Gene3D" id="3.40.390.10">
    <property type="entry name" value="Collagenase (Catalytic Domain)"/>
    <property type="match status" value="1"/>
</dbReference>
<name>A0A139A104_GONPJ</name>
<dbReference type="InterPro" id="IPR000718">
    <property type="entry name" value="Peptidase_M13"/>
</dbReference>
<dbReference type="GO" id="GO:0046872">
    <property type="term" value="F:metal ion binding"/>
    <property type="evidence" value="ECO:0007669"/>
    <property type="project" value="UniProtKB-KW"/>
</dbReference>
<dbReference type="Pfam" id="PF05649">
    <property type="entry name" value="Peptidase_M13_N"/>
    <property type="match status" value="1"/>
</dbReference>
<feature type="domain" description="Peptidase M13 N-terminal" evidence="10">
    <location>
        <begin position="73"/>
        <end position="462"/>
    </location>
</feature>
<keyword evidence="6" id="KW-0862">Zinc</keyword>
<evidence type="ECO:0000256" key="3">
    <source>
        <dbReference type="ARBA" id="ARBA00022670"/>
    </source>
</evidence>
<evidence type="ECO:0000259" key="9">
    <source>
        <dbReference type="Pfam" id="PF01431"/>
    </source>
</evidence>
<dbReference type="PANTHER" id="PTHR11733:SF167">
    <property type="entry name" value="FI17812P1-RELATED"/>
    <property type="match status" value="1"/>
</dbReference>
<dbReference type="PRINTS" id="PR00786">
    <property type="entry name" value="NEPRILYSIN"/>
</dbReference>
<gene>
    <name evidence="11" type="ORF">M427DRAFT_148584</name>
</gene>
<dbReference type="SUPFAM" id="SSF55486">
    <property type="entry name" value="Metalloproteases ('zincins'), catalytic domain"/>
    <property type="match status" value="1"/>
</dbReference>
<protein>
    <submittedName>
        <fullName evidence="11">Zincin</fullName>
    </submittedName>
</protein>
<dbReference type="CDD" id="cd08662">
    <property type="entry name" value="M13"/>
    <property type="match status" value="1"/>
</dbReference>
<dbReference type="OrthoDB" id="6475849at2759"/>
<dbReference type="InterPro" id="IPR024079">
    <property type="entry name" value="MetalloPept_cat_dom_sf"/>
</dbReference>
<dbReference type="GO" id="GO:0005886">
    <property type="term" value="C:plasma membrane"/>
    <property type="evidence" value="ECO:0007669"/>
    <property type="project" value="TreeGrafter"/>
</dbReference>
<evidence type="ECO:0000259" key="10">
    <source>
        <dbReference type="Pfam" id="PF05649"/>
    </source>
</evidence>
<proteinExistence type="inferred from homology"/>
<comment type="cofactor">
    <cofactor evidence="1">
        <name>Zn(2+)</name>
        <dbReference type="ChEBI" id="CHEBI:29105"/>
    </cofactor>
</comment>
<dbReference type="GO" id="GO:0004222">
    <property type="term" value="F:metalloendopeptidase activity"/>
    <property type="evidence" value="ECO:0007669"/>
    <property type="project" value="InterPro"/>
</dbReference>
<keyword evidence="12" id="KW-1185">Reference proteome</keyword>
<evidence type="ECO:0000256" key="6">
    <source>
        <dbReference type="ARBA" id="ARBA00022833"/>
    </source>
</evidence>
<keyword evidence="3" id="KW-0645">Protease</keyword>
<dbReference type="PANTHER" id="PTHR11733">
    <property type="entry name" value="ZINC METALLOPROTEASE FAMILY M13 NEPRILYSIN-RELATED"/>
    <property type="match status" value="1"/>
</dbReference>
<dbReference type="PROSITE" id="PS51885">
    <property type="entry name" value="NEPRILYSIN"/>
    <property type="match status" value="1"/>
</dbReference>
<keyword evidence="8" id="KW-0732">Signal</keyword>
<feature type="chain" id="PRO_5007295888" evidence="8">
    <location>
        <begin position="22"/>
        <end position="727"/>
    </location>
</feature>
<evidence type="ECO:0000256" key="5">
    <source>
        <dbReference type="ARBA" id="ARBA00022801"/>
    </source>
</evidence>
<dbReference type="InterPro" id="IPR018497">
    <property type="entry name" value="Peptidase_M13_C"/>
</dbReference>
<dbReference type="Gene3D" id="1.10.1380.10">
    <property type="entry name" value="Neutral endopeptidase , domain2"/>
    <property type="match status" value="1"/>
</dbReference>
<evidence type="ECO:0000313" key="12">
    <source>
        <dbReference type="Proteomes" id="UP000070544"/>
    </source>
</evidence>
<dbReference type="AlphaFoldDB" id="A0A139A104"/>
<dbReference type="GO" id="GO:0016485">
    <property type="term" value="P:protein processing"/>
    <property type="evidence" value="ECO:0007669"/>
    <property type="project" value="TreeGrafter"/>
</dbReference>
<evidence type="ECO:0000256" key="1">
    <source>
        <dbReference type="ARBA" id="ARBA00001947"/>
    </source>
</evidence>